<dbReference type="GO" id="GO:0005634">
    <property type="term" value="C:nucleus"/>
    <property type="evidence" value="ECO:0007669"/>
    <property type="project" value="TreeGrafter"/>
</dbReference>
<feature type="region of interest" description="Disordered" evidence="2">
    <location>
        <begin position="545"/>
        <end position="597"/>
    </location>
</feature>
<feature type="compositionally biased region" description="Low complexity" evidence="2">
    <location>
        <begin position="46"/>
        <end position="57"/>
    </location>
</feature>
<comment type="similarity">
    <text evidence="1">Belongs to the BCP1 family.</text>
</comment>
<name>A0A6L0XI03_LEIIN</name>
<reference evidence="3" key="1">
    <citation type="submission" date="2020-06" db="EMBL/GenBank/DDBJ databases">
        <authorList>
            <person name="Gonzalez-de la Fuente S."/>
            <person name="Peiro-Pastor R."/>
            <person name="Rastrojo A."/>
            <person name="Moreno J."/>
            <person name="Carrasco-Ramiro F."/>
            <person name="Requena JM."/>
            <person name="Aguado B."/>
        </authorList>
    </citation>
    <scope>NUCLEOTIDE SEQUENCE</scope>
</reference>
<feature type="compositionally biased region" description="Acidic residues" evidence="2">
    <location>
        <begin position="197"/>
        <end position="208"/>
    </location>
</feature>
<sequence>MPKRHRQPEPIDIESTFRHRSNHECYDKRLLSSDASLKNPTALRASSAAATSAAAGTERADSVYSPGEIELAEKTRKRAKDLPATPESLVRHRRQLEAHAKRRRISFDKDGQPVDDDNVSGEAALRAQQRRPVLLPVKVSFPSLPGRASSAASNGLDLASHDEGKDDDDDIDFSSNDYVGDDGNQPSSDDSALGGESDGDSAAEEEEELRQLRKSVAAAAAAAQRRQKIGKGDEDSSDESDGGNNSNEEDKVPDDSSPLGSSDDGSGDSSGMDEEGELSHDLSDFGREQDNDEESEEEEENSAGGVWGTRRRGGGAAGQSSDEYDDDDDGSDGLVTVDFGVFDMDASNVDGLLHLMDQFCPDRMNEVDRDELGLALYESPFTSVVRLQNNGEDTTGEEEQEFYGLSSVLDVAHGQSLYPAALRPLCGLLQQRVWRQAAPGIPPTDILTSVVDGGPAVSSRAKCLLLISEYIRNIPLELTVQILEDVLDRLDAAGQQEKKKIQVQTAGEAMATHEHPIFATHPSMLAVLAKVQRATDAPVTLPKHAVPFSSGGGSEGAGSGGDAAAAAHRKHHNGGSRNTKKGSDGASGSVSGGAMGAPNSPLDLTHYIFWREEDNILYEFRDKRVATLVYRCRPQYDGQPAHEIPLSILFVLQYGAARQAVDEMRRRQTVNAAVERY</sequence>
<evidence type="ECO:0000256" key="2">
    <source>
        <dbReference type="SAM" id="MobiDB-lite"/>
    </source>
</evidence>
<feature type="region of interest" description="Disordered" evidence="2">
    <location>
        <begin position="46"/>
        <end position="331"/>
    </location>
</feature>
<dbReference type="OMA" id="MPKRHRQ"/>
<dbReference type="EMBL" id="LR812961">
    <property type="protein sequence ID" value="CAC9504202.1"/>
    <property type="molecule type" value="Genomic_DNA"/>
</dbReference>
<dbReference type="PANTHER" id="PTHR13261:SF0">
    <property type="entry name" value="BRCA2 AND CDKN1A-INTERACTING PROTEIN"/>
    <property type="match status" value="1"/>
</dbReference>
<feature type="compositionally biased region" description="Basic and acidic residues" evidence="2">
    <location>
        <begin position="95"/>
        <end position="112"/>
    </location>
</feature>
<feature type="compositionally biased region" description="Basic residues" evidence="2">
    <location>
        <begin position="567"/>
        <end position="580"/>
    </location>
</feature>
<feature type="compositionally biased region" description="Low complexity" evidence="2">
    <location>
        <begin position="255"/>
        <end position="270"/>
    </location>
</feature>
<evidence type="ECO:0000313" key="3">
    <source>
        <dbReference type="EMBL" id="CAC9504202.1"/>
    </source>
</evidence>
<dbReference type="Proteomes" id="UP000255414">
    <property type="component" value="Chromosome 28"/>
</dbReference>
<dbReference type="PANTHER" id="PTHR13261">
    <property type="entry name" value="BRCA2 AND CDKN1A INTERACTING PROTEIN"/>
    <property type="match status" value="1"/>
</dbReference>
<accession>A0A6L0XI03</accession>
<feature type="compositionally biased region" description="Gly residues" evidence="2">
    <location>
        <begin position="550"/>
        <end position="561"/>
    </location>
</feature>
<dbReference type="Pfam" id="PF13862">
    <property type="entry name" value="BCCIP"/>
    <property type="match status" value="1"/>
</dbReference>
<evidence type="ECO:0000313" key="4">
    <source>
        <dbReference type="Proteomes" id="UP000255414"/>
    </source>
</evidence>
<evidence type="ECO:0000256" key="1">
    <source>
        <dbReference type="ARBA" id="ARBA00006781"/>
    </source>
</evidence>
<feature type="compositionally biased region" description="Acidic residues" evidence="2">
    <location>
        <begin position="290"/>
        <end position="301"/>
    </location>
</feature>
<gene>
    <name evidence="3" type="ORF">LINF_280025500</name>
</gene>
<feature type="compositionally biased region" description="Basic and acidic residues" evidence="2">
    <location>
        <begin position="277"/>
        <end position="289"/>
    </location>
</feature>
<dbReference type="InterPro" id="IPR025602">
    <property type="entry name" value="BCP1_family"/>
</dbReference>
<protein>
    <submittedName>
        <fullName evidence="3">p21-C-terminal_region-binding_protein_-_putative</fullName>
    </submittedName>
</protein>
<dbReference type="AlphaFoldDB" id="A0A6L0XI03"/>
<organism evidence="3 4">
    <name type="scientific">Leishmania infantum</name>
    <dbReference type="NCBI Taxonomy" id="5671"/>
    <lineage>
        <taxon>Eukaryota</taxon>
        <taxon>Discoba</taxon>
        <taxon>Euglenozoa</taxon>
        <taxon>Kinetoplastea</taxon>
        <taxon>Metakinetoplastina</taxon>
        <taxon>Trypanosomatida</taxon>
        <taxon>Trypanosomatidae</taxon>
        <taxon>Leishmaniinae</taxon>
        <taxon>Leishmania</taxon>
    </lineage>
</organism>
<feature type="compositionally biased region" description="Acidic residues" evidence="2">
    <location>
        <begin position="322"/>
        <end position="331"/>
    </location>
</feature>
<proteinExistence type="inferred from homology"/>